<proteinExistence type="predicted"/>
<dbReference type="EMBL" id="PNCL01000264">
    <property type="protein sequence ID" value="TMP50684.1"/>
    <property type="molecule type" value="Genomic_DNA"/>
</dbReference>
<evidence type="ECO:0000313" key="2">
    <source>
        <dbReference type="Proteomes" id="UP000307706"/>
    </source>
</evidence>
<dbReference type="AlphaFoldDB" id="A0A5S3XE14"/>
<evidence type="ECO:0008006" key="3">
    <source>
        <dbReference type="Google" id="ProtNLM"/>
    </source>
</evidence>
<dbReference type="Proteomes" id="UP000307706">
    <property type="component" value="Unassembled WGS sequence"/>
</dbReference>
<feature type="non-terminal residue" evidence="1">
    <location>
        <position position="82"/>
    </location>
</feature>
<organism evidence="1 2">
    <name type="scientific">Pseudoalteromonas citrea</name>
    <dbReference type="NCBI Taxonomy" id="43655"/>
    <lineage>
        <taxon>Bacteria</taxon>
        <taxon>Pseudomonadati</taxon>
        <taxon>Pseudomonadota</taxon>
        <taxon>Gammaproteobacteria</taxon>
        <taxon>Alteromonadales</taxon>
        <taxon>Pseudoalteromonadaceae</taxon>
        <taxon>Pseudoalteromonas</taxon>
    </lineage>
</organism>
<dbReference type="RefSeq" id="WP_138637241.1">
    <property type="nucleotide sequence ID" value="NZ_PNCL01000264.1"/>
</dbReference>
<sequence>WQTIAGQYLLKAIPTDNNGAINPSNNAQGTFTDGMPNDTTTIELTAPLINSQYQVGDQVSISATAAAADGQVPEVTCWLTDS</sequence>
<reference evidence="1 2" key="1">
    <citation type="submission" date="2017-12" db="EMBL/GenBank/DDBJ databases">
        <authorList>
            <person name="Paulsen S."/>
            <person name="Gram L.K."/>
        </authorList>
    </citation>
    <scope>NUCLEOTIDE SEQUENCE [LARGE SCALE GENOMIC DNA]</scope>
    <source>
        <strain evidence="1 2">S2231</strain>
    </source>
</reference>
<evidence type="ECO:0000313" key="1">
    <source>
        <dbReference type="EMBL" id="TMP50684.1"/>
    </source>
</evidence>
<feature type="non-terminal residue" evidence="1">
    <location>
        <position position="1"/>
    </location>
</feature>
<dbReference type="OrthoDB" id="315328at2"/>
<gene>
    <name evidence="1" type="ORF">CWB96_22780</name>
</gene>
<comment type="caution">
    <text evidence="1">The sequence shown here is derived from an EMBL/GenBank/DDBJ whole genome shotgun (WGS) entry which is preliminary data.</text>
</comment>
<accession>A0A5S3XE14</accession>
<name>A0A5S3XE14_9GAMM</name>
<reference evidence="2" key="2">
    <citation type="submission" date="2019-06" db="EMBL/GenBank/DDBJ databases">
        <title>Co-occurence of chitin degradation, pigmentation and bioactivity in marine Pseudoalteromonas.</title>
        <authorList>
            <person name="Sonnenschein E.C."/>
            <person name="Bech P.K."/>
        </authorList>
    </citation>
    <scope>NUCLEOTIDE SEQUENCE [LARGE SCALE GENOMIC DNA]</scope>
    <source>
        <strain evidence="2">S2231</strain>
    </source>
</reference>
<protein>
    <recommendedName>
        <fullName evidence="3">Ig-like domain-containing protein</fullName>
    </recommendedName>
</protein>